<dbReference type="PROSITE" id="PS51257">
    <property type="entry name" value="PROKAR_LIPOPROTEIN"/>
    <property type="match status" value="1"/>
</dbReference>
<dbReference type="InterPro" id="IPR014044">
    <property type="entry name" value="CAP_dom"/>
</dbReference>
<protein>
    <recommendedName>
        <fullName evidence="4">SCP domain-containing protein</fullName>
    </recommendedName>
</protein>
<evidence type="ECO:0000313" key="5">
    <source>
        <dbReference type="EMBL" id="KAJ9184228.1"/>
    </source>
</evidence>
<comment type="caution">
    <text evidence="5">The sequence shown here is derived from an EMBL/GenBank/DDBJ whole genome shotgun (WGS) entry which is preliminary data.</text>
</comment>
<proteinExistence type="predicted"/>
<organism evidence="5 6">
    <name type="scientific">Hevea brasiliensis</name>
    <name type="common">Para rubber tree</name>
    <name type="synonym">Siphonia brasiliensis</name>
    <dbReference type="NCBI Taxonomy" id="3981"/>
    <lineage>
        <taxon>Eukaryota</taxon>
        <taxon>Viridiplantae</taxon>
        <taxon>Streptophyta</taxon>
        <taxon>Embryophyta</taxon>
        <taxon>Tracheophyta</taxon>
        <taxon>Spermatophyta</taxon>
        <taxon>Magnoliopsida</taxon>
        <taxon>eudicotyledons</taxon>
        <taxon>Gunneridae</taxon>
        <taxon>Pentapetalae</taxon>
        <taxon>rosids</taxon>
        <taxon>fabids</taxon>
        <taxon>Malpighiales</taxon>
        <taxon>Euphorbiaceae</taxon>
        <taxon>Crotonoideae</taxon>
        <taxon>Micrandreae</taxon>
        <taxon>Hevea</taxon>
    </lineage>
</organism>
<dbReference type="Proteomes" id="UP001174677">
    <property type="component" value="Chromosome 3"/>
</dbReference>
<keyword evidence="3" id="KW-0732">Signal</keyword>
<dbReference type="SMART" id="SM00198">
    <property type="entry name" value="SCP"/>
    <property type="match status" value="1"/>
</dbReference>
<evidence type="ECO:0000256" key="1">
    <source>
        <dbReference type="ARBA" id="ARBA00003143"/>
    </source>
</evidence>
<dbReference type="CDD" id="cd05381">
    <property type="entry name" value="CAP_PR-1"/>
    <property type="match status" value="1"/>
</dbReference>
<evidence type="ECO:0000256" key="2">
    <source>
        <dbReference type="ARBA" id="ARBA00023265"/>
    </source>
</evidence>
<dbReference type="InterPro" id="IPR002413">
    <property type="entry name" value="V5_allergen-like"/>
</dbReference>
<feature type="signal peptide" evidence="3">
    <location>
        <begin position="1"/>
        <end position="23"/>
    </location>
</feature>
<dbReference type="InterPro" id="IPR035940">
    <property type="entry name" value="CAP_sf"/>
</dbReference>
<evidence type="ECO:0000313" key="6">
    <source>
        <dbReference type="Proteomes" id="UP001174677"/>
    </source>
</evidence>
<name>A0ABQ9MXM5_HEVBR</name>
<keyword evidence="6" id="KW-1185">Reference proteome</keyword>
<dbReference type="SUPFAM" id="SSF55797">
    <property type="entry name" value="PR-1-like"/>
    <property type="match status" value="1"/>
</dbReference>
<dbReference type="InterPro" id="IPR018244">
    <property type="entry name" value="Allrgn_V5/Tpx1_CS"/>
</dbReference>
<dbReference type="Gene3D" id="3.40.33.10">
    <property type="entry name" value="CAP"/>
    <property type="match status" value="1"/>
</dbReference>
<dbReference type="Pfam" id="PF00188">
    <property type="entry name" value="CAP"/>
    <property type="match status" value="1"/>
</dbReference>
<keyword evidence="2" id="KW-0568">Pathogenesis-related protein</keyword>
<accession>A0ABQ9MXM5</accession>
<keyword evidence="2" id="KW-0611">Plant defense</keyword>
<dbReference type="PRINTS" id="PR00838">
    <property type="entry name" value="V5ALLERGEN"/>
</dbReference>
<feature type="domain" description="SCP" evidence="4">
    <location>
        <begin position="53"/>
        <end position="183"/>
    </location>
</feature>
<comment type="function">
    <text evidence="1">Probably involved in the defense reaction of plants against pathogens.</text>
</comment>
<dbReference type="PROSITE" id="PS01009">
    <property type="entry name" value="CRISP_1"/>
    <property type="match status" value="1"/>
</dbReference>
<evidence type="ECO:0000256" key="3">
    <source>
        <dbReference type="SAM" id="SignalP"/>
    </source>
</evidence>
<dbReference type="PANTHER" id="PTHR10334">
    <property type="entry name" value="CYSTEINE-RICH SECRETORY PROTEIN-RELATED"/>
    <property type="match status" value="1"/>
</dbReference>
<dbReference type="PRINTS" id="PR00837">
    <property type="entry name" value="V5TPXLIKE"/>
</dbReference>
<reference evidence="5" key="1">
    <citation type="journal article" date="2023" name="Plant Biotechnol. J.">
        <title>Chromosome-level wild Hevea brasiliensis genome provides new tools for genomic-assisted breeding and valuable loci to elevate rubber yield.</title>
        <authorList>
            <person name="Cheng H."/>
            <person name="Song X."/>
            <person name="Hu Y."/>
            <person name="Wu T."/>
            <person name="Yang Q."/>
            <person name="An Z."/>
            <person name="Feng S."/>
            <person name="Deng Z."/>
            <person name="Wu W."/>
            <person name="Zeng X."/>
            <person name="Tu M."/>
            <person name="Wang X."/>
            <person name="Huang H."/>
        </authorList>
    </citation>
    <scope>NUCLEOTIDE SEQUENCE</scope>
    <source>
        <strain evidence="5">MT/VB/25A 57/8</strain>
    </source>
</reference>
<dbReference type="InterPro" id="IPR001283">
    <property type="entry name" value="CRISP-related"/>
</dbReference>
<gene>
    <name evidence="5" type="ORF">P3X46_003975</name>
</gene>
<evidence type="ECO:0000259" key="4">
    <source>
        <dbReference type="SMART" id="SM00198"/>
    </source>
</evidence>
<feature type="chain" id="PRO_5046851996" description="SCP domain-containing protein" evidence="3">
    <location>
        <begin position="24"/>
        <end position="210"/>
    </location>
</feature>
<sequence>MSLPFRFLLTIFIPSLFIVSVSATLLGCDDFKNLVTAEIHPVAQVFARAMLVKEYTIAHNKVRLILGMKPLTWNKTLEDYARRWAEQRIEDCELIHSPHSPYGENIFWSLKQWTPAEIVKVWADEYVYYDEKTNECINGQICGHYTQLIWKSTQQFGCAHVECKNNKGYFDICSYDPPGNYYYEGPFGGKFAKSIVYPKCDSTPYDRLLI</sequence>
<dbReference type="EMBL" id="JARPOI010000003">
    <property type="protein sequence ID" value="KAJ9184228.1"/>
    <property type="molecule type" value="Genomic_DNA"/>
</dbReference>